<accession>A0A1F5EQS0</accession>
<reference evidence="3 4" key="1">
    <citation type="journal article" date="2016" name="Nat. Commun.">
        <title>Thousands of microbial genomes shed light on interconnected biogeochemical processes in an aquifer system.</title>
        <authorList>
            <person name="Anantharaman K."/>
            <person name="Brown C.T."/>
            <person name="Hug L.A."/>
            <person name="Sharon I."/>
            <person name="Castelle C.J."/>
            <person name="Probst A.J."/>
            <person name="Thomas B.C."/>
            <person name="Singh A."/>
            <person name="Wilkins M.J."/>
            <person name="Karaoz U."/>
            <person name="Brodie E.L."/>
            <person name="Williams K.H."/>
            <person name="Hubbard S.S."/>
            <person name="Banfield J.F."/>
        </authorList>
    </citation>
    <scope>NUCLEOTIDE SEQUENCE [LARGE SCALE GENOMIC DNA]</scope>
</reference>
<dbReference type="EMBL" id="MFAB01000001">
    <property type="protein sequence ID" value="OGD69524.1"/>
    <property type="molecule type" value="Genomic_DNA"/>
</dbReference>
<keyword evidence="2" id="KW-0479">Metal-binding</keyword>
<sequence length="286" mass="31383">MKTLKQIIQEADNGKTAIGHFNISNIEGLWGIFNGAKELNVPVIIGASEGERKFFGTKQIVAVVKSLREEFDYPIFCNADHCHSYESFKEAVDAGFDAVIYDGAKLSLDENIKETKRCVEYARSVNPEIVVEGETGYIGDSSKLLDSIPDGVAMNDAMTKSEDAERFVKETGVDLFSPAVGNIHGILKDIANPRLDIERVKVIREKAGVPLVLHGGSGIADEDFVSAIKSGIAIVHINTEIRIAYKESAKESFANCGEEIAPYKIMEKSVLAIKDVVKKRLELFSK</sequence>
<evidence type="ECO:0000256" key="2">
    <source>
        <dbReference type="PIRSR" id="PIRSR001359-3"/>
    </source>
</evidence>
<dbReference type="STRING" id="1797579.A2996_03610"/>
<gene>
    <name evidence="3" type="ORF">A2996_03610</name>
</gene>
<dbReference type="Pfam" id="PF01116">
    <property type="entry name" value="F_bP_aldolase"/>
    <property type="match status" value="1"/>
</dbReference>
<feature type="binding site" evidence="2">
    <location>
        <position position="214"/>
    </location>
    <ligand>
        <name>Zn(2+)</name>
        <dbReference type="ChEBI" id="CHEBI:29105"/>
        <label>1</label>
        <note>catalytic</note>
    </ligand>
</feature>
<feature type="binding site" evidence="2">
    <location>
        <position position="184"/>
    </location>
    <ligand>
        <name>Zn(2+)</name>
        <dbReference type="ChEBI" id="CHEBI:29105"/>
        <label>1</label>
        <note>catalytic</note>
    </ligand>
</feature>
<feature type="binding site" evidence="2">
    <location>
        <position position="81"/>
    </location>
    <ligand>
        <name>Zn(2+)</name>
        <dbReference type="ChEBI" id="CHEBI:29105"/>
        <label>1</label>
        <note>catalytic</note>
    </ligand>
</feature>
<dbReference type="CDD" id="cd00947">
    <property type="entry name" value="TBP_aldolase_IIB"/>
    <property type="match status" value="1"/>
</dbReference>
<dbReference type="AlphaFoldDB" id="A0A1F5EQS0"/>
<feature type="binding site" evidence="2">
    <location>
        <position position="134"/>
    </location>
    <ligand>
        <name>Zn(2+)</name>
        <dbReference type="ChEBI" id="CHEBI:29105"/>
        <label>2</label>
    </ligand>
</feature>
<dbReference type="PANTHER" id="PTHR30304">
    <property type="entry name" value="D-TAGATOSE-1,6-BISPHOSPHATE ALDOLASE"/>
    <property type="match status" value="1"/>
</dbReference>
<dbReference type="SUPFAM" id="SSF51569">
    <property type="entry name" value="Aldolase"/>
    <property type="match status" value="1"/>
</dbReference>
<keyword evidence="2" id="KW-0862">Zinc</keyword>
<dbReference type="Gene3D" id="3.20.20.70">
    <property type="entry name" value="Aldolase class I"/>
    <property type="match status" value="1"/>
</dbReference>
<name>A0A1F5EQS0_9BACT</name>
<dbReference type="GO" id="GO:0005975">
    <property type="term" value="P:carbohydrate metabolic process"/>
    <property type="evidence" value="ECO:0007669"/>
    <property type="project" value="InterPro"/>
</dbReference>
<dbReference type="GO" id="GO:0016832">
    <property type="term" value="F:aldehyde-lyase activity"/>
    <property type="evidence" value="ECO:0007669"/>
    <property type="project" value="InterPro"/>
</dbReference>
<feature type="binding site" evidence="2">
    <location>
        <position position="102"/>
    </location>
    <ligand>
        <name>Zn(2+)</name>
        <dbReference type="ChEBI" id="CHEBI:29105"/>
        <label>2</label>
    </ligand>
</feature>
<organism evidence="3 4">
    <name type="scientific">Candidatus Campbellbacteria bacterium RIFCSPLOWO2_01_FULL_34_15</name>
    <dbReference type="NCBI Taxonomy" id="1797579"/>
    <lineage>
        <taxon>Bacteria</taxon>
        <taxon>Candidatus Campbelliibacteriota</taxon>
    </lineage>
</organism>
<dbReference type="Proteomes" id="UP000176865">
    <property type="component" value="Unassembled WGS sequence"/>
</dbReference>
<dbReference type="PANTHER" id="PTHR30304:SF0">
    <property type="entry name" value="D-TAGATOSE-1,6-BISPHOSPHATE ALDOLASE SUBUNIT GATY-RELATED"/>
    <property type="match status" value="1"/>
</dbReference>
<evidence type="ECO:0000256" key="1">
    <source>
        <dbReference type="PIRSR" id="PIRSR001359-1"/>
    </source>
</evidence>
<comment type="cofactor">
    <cofactor evidence="2">
        <name>Zn(2+)</name>
        <dbReference type="ChEBI" id="CHEBI:29105"/>
    </cofactor>
    <text evidence="2">Binds 2 Zn(2+) ions per subunit. One is catalytic and the other provides a structural contribution.</text>
</comment>
<dbReference type="InterPro" id="IPR013785">
    <property type="entry name" value="Aldolase_TIM"/>
</dbReference>
<dbReference type="GO" id="GO:0008270">
    <property type="term" value="F:zinc ion binding"/>
    <property type="evidence" value="ECO:0007669"/>
    <property type="project" value="InterPro"/>
</dbReference>
<dbReference type="InterPro" id="IPR000771">
    <property type="entry name" value="FBA_II"/>
</dbReference>
<evidence type="ECO:0000313" key="3">
    <source>
        <dbReference type="EMBL" id="OGD69524.1"/>
    </source>
</evidence>
<proteinExistence type="predicted"/>
<evidence type="ECO:0000313" key="4">
    <source>
        <dbReference type="Proteomes" id="UP000176865"/>
    </source>
</evidence>
<comment type="caution">
    <text evidence="3">The sequence shown here is derived from an EMBL/GenBank/DDBJ whole genome shotgun (WGS) entry which is preliminary data.</text>
</comment>
<dbReference type="InterPro" id="IPR050246">
    <property type="entry name" value="Class_II_FBP_aldolase"/>
</dbReference>
<feature type="active site" description="Proton donor" evidence="1">
    <location>
        <position position="80"/>
    </location>
</feature>
<dbReference type="PIRSF" id="PIRSF001359">
    <property type="entry name" value="F_bP_aldolase_II"/>
    <property type="match status" value="1"/>
</dbReference>
<protein>
    <submittedName>
        <fullName evidence="3">Tagatose-bisphosphate aldolase</fullName>
    </submittedName>
</protein>